<evidence type="ECO:0000259" key="5">
    <source>
        <dbReference type="PROSITE" id="PS50122"/>
    </source>
</evidence>
<keyword evidence="7" id="KW-1185">Reference proteome</keyword>
<dbReference type="GO" id="GO:0006935">
    <property type="term" value="P:chemotaxis"/>
    <property type="evidence" value="ECO:0007669"/>
    <property type="project" value="UniProtKB-UniRule"/>
</dbReference>
<dbReference type="Pfam" id="PF01339">
    <property type="entry name" value="CheB_methylest"/>
    <property type="match status" value="1"/>
</dbReference>
<dbReference type="KEGG" id="mmob:F6R98_15495"/>
<dbReference type="GO" id="GO:0008984">
    <property type="term" value="F:protein-glutamate methylesterase activity"/>
    <property type="evidence" value="ECO:0007669"/>
    <property type="project" value="UniProtKB-EC"/>
</dbReference>
<protein>
    <recommendedName>
        <fullName evidence="2">protein-glutamate methylesterase</fullName>
        <ecNumber evidence="2">3.1.1.61</ecNumber>
    </recommendedName>
</protein>
<sequence>MALSTYNNDVPEIQYTHRTAEAIAIGCSAGGLDALCVVLQALPPECASAVIIVAHTAPDGNHLLPALLARRCRFPVSVAYEREPVLSGHVYVAPPNYHLLIEADRSFALSVDERVCFVRPSIDVLFYSAADAYREKLAGIVLTGANSDGALGLEAVKKAGGYTLVQDPRGAYADTMPKAAIATGAADKVLPLDALATELGLLCSVPPKTR</sequence>
<dbReference type="AlphaFoldDB" id="A0A5Q0BJ74"/>
<evidence type="ECO:0000256" key="3">
    <source>
        <dbReference type="ARBA" id="ARBA00048267"/>
    </source>
</evidence>
<name>A0A5Q0BJ74_9GAMM</name>
<keyword evidence="4" id="KW-0145">Chemotaxis</keyword>
<dbReference type="PROSITE" id="PS50122">
    <property type="entry name" value="CHEB"/>
    <property type="match status" value="1"/>
</dbReference>
<dbReference type="CDD" id="cd16433">
    <property type="entry name" value="CheB"/>
    <property type="match status" value="1"/>
</dbReference>
<comment type="catalytic activity">
    <reaction evidence="3">
        <text>[protein]-L-glutamate 5-O-methyl ester + H2O = L-glutamyl-[protein] + methanol + H(+)</text>
        <dbReference type="Rhea" id="RHEA:23236"/>
        <dbReference type="Rhea" id="RHEA-COMP:10208"/>
        <dbReference type="Rhea" id="RHEA-COMP:10311"/>
        <dbReference type="ChEBI" id="CHEBI:15377"/>
        <dbReference type="ChEBI" id="CHEBI:15378"/>
        <dbReference type="ChEBI" id="CHEBI:17790"/>
        <dbReference type="ChEBI" id="CHEBI:29973"/>
        <dbReference type="ChEBI" id="CHEBI:82795"/>
        <dbReference type="EC" id="3.1.1.61"/>
    </reaction>
</comment>
<dbReference type="PANTHER" id="PTHR42872">
    <property type="entry name" value="PROTEIN-GLUTAMATE METHYLESTERASE/PROTEIN-GLUTAMINE GLUTAMINASE"/>
    <property type="match status" value="1"/>
</dbReference>
<feature type="active site" evidence="4">
    <location>
        <position position="148"/>
    </location>
</feature>
<reference evidence="6 7" key="1">
    <citation type="submission" date="2019-09" db="EMBL/GenBank/DDBJ databases">
        <title>Ecophysiology of the spiral-shaped methanotroph Methylospira mobilis as revealed by the complete genome sequence.</title>
        <authorList>
            <person name="Oshkin I.Y."/>
            <person name="Dedysh S.N."/>
            <person name="Miroshnikov K."/>
            <person name="Danilova O.V."/>
            <person name="Hakobyan A."/>
            <person name="Liesack W."/>
        </authorList>
    </citation>
    <scope>NUCLEOTIDE SEQUENCE [LARGE SCALE GENOMIC DNA]</scope>
    <source>
        <strain evidence="6 7">Shm1</strain>
    </source>
</reference>
<dbReference type="OrthoDB" id="9791760at2"/>
<organism evidence="6 7">
    <name type="scientific">Candidatus Methylospira mobilis</name>
    <dbReference type="NCBI Taxonomy" id="1808979"/>
    <lineage>
        <taxon>Bacteria</taxon>
        <taxon>Pseudomonadati</taxon>
        <taxon>Pseudomonadota</taxon>
        <taxon>Gammaproteobacteria</taxon>
        <taxon>Methylococcales</taxon>
        <taxon>Methylococcaceae</taxon>
        <taxon>Candidatus Methylospira</taxon>
    </lineage>
</organism>
<dbReference type="EC" id="3.1.1.61" evidence="2"/>
<keyword evidence="1 4" id="KW-0378">Hydrolase</keyword>
<dbReference type="InterPro" id="IPR000673">
    <property type="entry name" value="Sig_transdc_resp-reg_Me-estase"/>
</dbReference>
<feature type="active site" evidence="4">
    <location>
        <position position="28"/>
    </location>
</feature>
<dbReference type="GO" id="GO:0005737">
    <property type="term" value="C:cytoplasm"/>
    <property type="evidence" value="ECO:0007669"/>
    <property type="project" value="InterPro"/>
</dbReference>
<evidence type="ECO:0000256" key="1">
    <source>
        <dbReference type="ARBA" id="ARBA00022801"/>
    </source>
</evidence>
<dbReference type="Proteomes" id="UP000325755">
    <property type="component" value="Chromosome"/>
</dbReference>
<dbReference type="InterPro" id="IPR035909">
    <property type="entry name" value="CheB_C"/>
</dbReference>
<dbReference type="GO" id="GO:0000156">
    <property type="term" value="F:phosphorelay response regulator activity"/>
    <property type="evidence" value="ECO:0007669"/>
    <property type="project" value="InterPro"/>
</dbReference>
<dbReference type="EMBL" id="CP044205">
    <property type="protein sequence ID" value="QFY43860.1"/>
    <property type="molecule type" value="Genomic_DNA"/>
</dbReference>
<accession>A0A5Q0BJ74</accession>
<evidence type="ECO:0000256" key="4">
    <source>
        <dbReference type="PROSITE-ProRule" id="PRU00050"/>
    </source>
</evidence>
<gene>
    <name evidence="6" type="ORF">F6R98_15495</name>
</gene>
<dbReference type="PANTHER" id="PTHR42872:SF6">
    <property type="entry name" value="PROTEIN-GLUTAMATE METHYLESTERASE_PROTEIN-GLUTAMINE GLUTAMINASE"/>
    <property type="match status" value="1"/>
</dbReference>
<evidence type="ECO:0000256" key="2">
    <source>
        <dbReference type="ARBA" id="ARBA00039140"/>
    </source>
</evidence>
<feature type="active site" evidence="4">
    <location>
        <position position="55"/>
    </location>
</feature>
<evidence type="ECO:0000313" key="6">
    <source>
        <dbReference type="EMBL" id="QFY43860.1"/>
    </source>
</evidence>
<dbReference type="InParanoid" id="A0A5Q0BJ74"/>
<dbReference type="SUPFAM" id="SSF52738">
    <property type="entry name" value="Methylesterase CheB, C-terminal domain"/>
    <property type="match status" value="1"/>
</dbReference>
<dbReference type="Gene3D" id="3.40.50.180">
    <property type="entry name" value="Methylesterase CheB, C-terminal domain"/>
    <property type="match status" value="1"/>
</dbReference>
<evidence type="ECO:0000313" key="7">
    <source>
        <dbReference type="Proteomes" id="UP000325755"/>
    </source>
</evidence>
<feature type="domain" description="CheB-type methylesterase" evidence="5">
    <location>
        <begin position="16"/>
        <end position="199"/>
    </location>
</feature>
<proteinExistence type="predicted"/>
<dbReference type="RefSeq" id="WP_153249837.1">
    <property type="nucleotide sequence ID" value="NZ_CP044205.1"/>
</dbReference>